<dbReference type="Proteomes" id="UP000028990">
    <property type="component" value="Unassembled WGS sequence"/>
</dbReference>
<evidence type="ECO:0000256" key="2">
    <source>
        <dbReference type="ARBA" id="ARBA00022737"/>
    </source>
</evidence>
<dbReference type="Gene3D" id="1.25.40.10">
    <property type="entry name" value="Tetratricopeptide repeat domain"/>
    <property type="match status" value="3"/>
</dbReference>
<evidence type="ECO:0000256" key="1">
    <source>
        <dbReference type="ARBA" id="ARBA00022588"/>
    </source>
</evidence>
<gene>
    <name evidence="8" type="ORF">H920_08685</name>
</gene>
<reference evidence="8 9" key="1">
    <citation type="submission" date="2013-11" db="EMBL/GenBank/DDBJ databases">
        <title>The Damaraland mole rat (Fukomys damarensis) genome and evolution of African mole rats.</title>
        <authorList>
            <person name="Gladyshev V.N."/>
            <person name="Fang X."/>
        </authorList>
    </citation>
    <scope>NUCLEOTIDE SEQUENCE [LARGE SCALE GENOMIC DNA]</scope>
    <source>
        <tissue evidence="8">Liver</tissue>
    </source>
</reference>
<dbReference type="InterPro" id="IPR019734">
    <property type="entry name" value="TPR_rpt"/>
</dbReference>
<dbReference type="PROSITE" id="PS50293">
    <property type="entry name" value="TPR_REGION"/>
    <property type="match status" value="1"/>
</dbReference>
<feature type="repeat" description="TPR" evidence="7">
    <location>
        <begin position="427"/>
        <end position="460"/>
    </location>
</feature>
<feature type="repeat" description="TPR" evidence="7">
    <location>
        <begin position="330"/>
        <end position="363"/>
    </location>
</feature>
<sequence length="464" mass="54132">MSENLDNRQVKDCLVQLKCHFTWKLVLDDTDIRDLEIRVSEHIENVDMNNTVMYNLQAYVRHLKGQNDKALHSLKEAEDLIQREHADQSDRRSLVTWGNYAWVHYHMGRLADAKMYLDKVENTCKKFASPFRFKLECPQLDGEEGWSLLKCGGQNYERAQACFEKALKFEPENPEFNAGYAIIAYRQDCDNSNVISLDPLRKALKLNPEDGYIKVLLALKLQDIGEEAEGEKYIKEALSNKSFQTYVFRYAAKFYRKKGCIDKALQLFEKALQATPNSAYLHYQIGLCYKIQMFQVKGSTNRQDREIIGRFARLAIGEFQKTTTDRPTFEMAYINLADVYAKLGQYEKAEENFQKALCMKDIPDHLQQDIHFRYGRFQEFHRKSEDEAITHYLKGLKIEEKSVVRDKLLNALEKLAKRRVQHNVCVVESFSLFGLVHKLKGEVNEALLCYEKALRLTEHLNPMF</sequence>
<dbReference type="SUPFAM" id="SSF48452">
    <property type="entry name" value="TPR-like"/>
    <property type="match status" value="2"/>
</dbReference>
<dbReference type="GO" id="GO:0035457">
    <property type="term" value="P:cellular response to interferon-alpha"/>
    <property type="evidence" value="ECO:0007669"/>
    <property type="project" value="UniProtKB-ARBA"/>
</dbReference>
<evidence type="ECO:0000256" key="4">
    <source>
        <dbReference type="ARBA" id="ARBA00022859"/>
    </source>
</evidence>
<dbReference type="PANTHER" id="PTHR10271">
    <property type="entry name" value="INTERFERON-INDUCED PROTEIN WITH TETRATRICOPEPTIDE REPEATS"/>
    <property type="match status" value="1"/>
</dbReference>
<accession>A0A091E4C5</accession>
<evidence type="ECO:0000256" key="7">
    <source>
        <dbReference type="PROSITE-ProRule" id="PRU00339"/>
    </source>
</evidence>
<dbReference type="PANTHER" id="PTHR10271:SF16">
    <property type="entry name" value="INTERFERON-INDUCED PROTEIN WITH TETRATRICOPEPTIDE REPEATS 1B"/>
    <property type="match status" value="1"/>
</dbReference>
<keyword evidence="1" id="KW-0399">Innate immunity</keyword>
<dbReference type="SMART" id="SM00028">
    <property type="entry name" value="TPR"/>
    <property type="match status" value="6"/>
</dbReference>
<keyword evidence="5" id="KW-0051">Antiviral defense</keyword>
<organism evidence="8 9">
    <name type="scientific">Fukomys damarensis</name>
    <name type="common">Damaraland mole rat</name>
    <name type="synonym">Cryptomys damarensis</name>
    <dbReference type="NCBI Taxonomy" id="885580"/>
    <lineage>
        <taxon>Eukaryota</taxon>
        <taxon>Metazoa</taxon>
        <taxon>Chordata</taxon>
        <taxon>Craniata</taxon>
        <taxon>Vertebrata</taxon>
        <taxon>Euteleostomi</taxon>
        <taxon>Mammalia</taxon>
        <taxon>Eutheria</taxon>
        <taxon>Euarchontoglires</taxon>
        <taxon>Glires</taxon>
        <taxon>Rodentia</taxon>
        <taxon>Hystricomorpha</taxon>
        <taxon>Bathyergidae</taxon>
        <taxon>Fukomys</taxon>
    </lineage>
</organism>
<keyword evidence="2" id="KW-0677">Repeat</keyword>
<dbReference type="Pfam" id="PF13432">
    <property type="entry name" value="TPR_16"/>
    <property type="match status" value="1"/>
</dbReference>
<dbReference type="AlphaFoldDB" id="A0A091E4C5"/>
<dbReference type="FunFam" id="1.25.40.10:FF:000036">
    <property type="entry name" value="interferon-induced protein with tetratricopeptide repeats 5"/>
    <property type="match status" value="1"/>
</dbReference>
<dbReference type="eggNOG" id="KOG1124">
    <property type="taxonomic scope" value="Eukaryota"/>
</dbReference>
<dbReference type="GO" id="GO:0045087">
    <property type="term" value="P:innate immune response"/>
    <property type="evidence" value="ECO:0007669"/>
    <property type="project" value="UniProtKB-KW"/>
</dbReference>
<evidence type="ECO:0000313" key="8">
    <source>
        <dbReference type="EMBL" id="KFO29946.1"/>
    </source>
</evidence>
<dbReference type="Pfam" id="PF00515">
    <property type="entry name" value="TPR_1"/>
    <property type="match status" value="1"/>
</dbReference>
<proteinExistence type="inferred from homology"/>
<name>A0A091E4C5_FUKDA</name>
<evidence type="ECO:0000256" key="3">
    <source>
        <dbReference type="ARBA" id="ARBA00022803"/>
    </source>
</evidence>
<feature type="repeat" description="TPR" evidence="7">
    <location>
        <begin position="245"/>
        <end position="278"/>
    </location>
</feature>
<dbReference type="GO" id="GO:0003723">
    <property type="term" value="F:RNA binding"/>
    <property type="evidence" value="ECO:0007669"/>
    <property type="project" value="TreeGrafter"/>
</dbReference>
<dbReference type="GO" id="GO:0051607">
    <property type="term" value="P:defense response to virus"/>
    <property type="evidence" value="ECO:0007669"/>
    <property type="project" value="UniProtKB-KW"/>
</dbReference>
<dbReference type="InterPro" id="IPR011990">
    <property type="entry name" value="TPR-like_helical_dom_sf"/>
</dbReference>
<keyword evidence="3 7" id="KW-0802">TPR repeat</keyword>
<dbReference type="GO" id="GO:0005829">
    <property type="term" value="C:cytosol"/>
    <property type="evidence" value="ECO:0007669"/>
    <property type="project" value="TreeGrafter"/>
</dbReference>
<protein>
    <submittedName>
        <fullName evidence="8">Interferon-induced protein with tetratricopeptide repeats 1B</fullName>
    </submittedName>
</protein>
<dbReference type="PROSITE" id="PS50005">
    <property type="entry name" value="TPR"/>
    <property type="match status" value="3"/>
</dbReference>
<dbReference type="EMBL" id="KN122536">
    <property type="protein sequence ID" value="KFO29946.1"/>
    <property type="molecule type" value="Genomic_DNA"/>
</dbReference>
<evidence type="ECO:0000256" key="5">
    <source>
        <dbReference type="ARBA" id="ARBA00023118"/>
    </source>
</evidence>
<keyword evidence="4" id="KW-0391">Immunity</keyword>
<keyword evidence="9" id="KW-1185">Reference proteome</keyword>
<evidence type="ECO:0000313" key="9">
    <source>
        <dbReference type="Proteomes" id="UP000028990"/>
    </source>
</evidence>
<evidence type="ECO:0000256" key="6">
    <source>
        <dbReference type="ARBA" id="ARBA00038336"/>
    </source>
</evidence>
<dbReference type="OrthoDB" id="10043504at2759"/>
<comment type="similarity">
    <text evidence="6">Belongs to the IFIT family.</text>
</comment>